<dbReference type="GO" id="GO:0005509">
    <property type="term" value="F:calcium ion binding"/>
    <property type="evidence" value="ECO:0007669"/>
    <property type="project" value="InterPro"/>
</dbReference>
<feature type="compositionally biased region" description="Basic residues" evidence="5">
    <location>
        <begin position="829"/>
        <end position="842"/>
    </location>
</feature>
<dbReference type="InterPro" id="IPR000330">
    <property type="entry name" value="SNF2_N"/>
</dbReference>
<dbReference type="Proteomes" id="UP000076078">
    <property type="component" value="Unassembled WGS sequence"/>
</dbReference>
<dbReference type="Gene3D" id="3.40.50.300">
    <property type="entry name" value="P-loop containing nucleotide triphosphate hydrolases"/>
    <property type="match status" value="1"/>
</dbReference>
<proteinExistence type="predicted"/>
<dbReference type="Gene3D" id="3.40.50.10810">
    <property type="entry name" value="Tandem AAA-ATPase domain"/>
    <property type="match status" value="1"/>
</dbReference>
<dbReference type="GO" id="GO:0008094">
    <property type="term" value="F:ATP-dependent activity, acting on DNA"/>
    <property type="evidence" value="ECO:0007669"/>
    <property type="project" value="TreeGrafter"/>
</dbReference>
<evidence type="ECO:0000256" key="3">
    <source>
        <dbReference type="ARBA" id="ARBA00022837"/>
    </source>
</evidence>
<dbReference type="InterPro" id="IPR011992">
    <property type="entry name" value="EF-hand-dom_pair"/>
</dbReference>
<keyword evidence="3" id="KW-0106">Calcium</keyword>
<dbReference type="GO" id="GO:0016787">
    <property type="term" value="F:hydrolase activity"/>
    <property type="evidence" value="ECO:0007669"/>
    <property type="project" value="UniProtKB-KW"/>
</dbReference>
<feature type="compositionally biased region" description="Low complexity" evidence="5">
    <location>
        <begin position="811"/>
        <end position="828"/>
    </location>
</feature>
<dbReference type="PROSITE" id="PS50222">
    <property type="entry name" value="EF_HAND_2"/>
    <property type="match status" value="1"/>
</dbReference>
<dbReference type="GO" id="GO:0006281">
    <property type="term" value="P:DNA repair"/>
    <property type="evidence" value="ECO:0007669"/>
    <property type="project" value="TreeGrafter"/>
</dbReference>
<dbReference type="SMART" id="SM00487">
    <property type="entry name" value="DEXDc"/>
    <property type="match status" value="1"/>
</dbReference>
<dbReference type="OrthoDB" id="2801544at2759"/>
<dbReference type="InParanoid" id="A0A151Z8R7"/>
<dbReference type="InterPro" id="IPR002048">
    <property type="entry name" value="EF_hand_dom"/>
</dbReference>
<dbReference type="Gene3D" id="1.10.238.10">
    <property type="entry name" value="EF-hand"/>
    <property type="match status" value="1"/>
</dbReference>
<name>A0A151Z8R7_TIELA</name>
<dbReference type="STRING" id="361077.A0A151Z8R7"/>
<dbReference type="PANTHER" id="PTHR45626">
    <property type="entry name" value="TRANSCRIPTION TERMINATION FACTOR 2-RELATED"/>
    <property type="match status" value="1"/>
</dbReference>
<feature type="domain" description="EF-hand" evidence="6">
    <location>
        <begin position="726"/>
        <end position="761"/>
    </location>
</feature>
<keyword evidence="8" id="KW-1185">Reference proteome</keyword>
<dbReference type="InterPro" id="IPR050628">
    <property type="entry name" value="SNF2_RAD54_helicase_TF"/>
</dbReference>
<dbReference type="SUPFAM" id="SSF47473">
    <property type="entry name" value="EF-hand"/>
    <property type="match status" value="1"/>
</dbReference>
<evidence type="ECO:0000256" key="2">
    <source>
        <dbReference type="ARBA" id="ARBA00022801"/>
    </source>
</evidence>
<keyword evidence="4" id="KW-0067">ATP-binding</keyword>
<evidence type="ECO:0000256" key="4">
    <source>
        <dbReference type="ARBA" id="ARBA00022840"/>
    </source>
</evidence>
<evidence type="ECO:0000256" key="5">
    <source>
        <dbReference type="SAM" id="MobiDB-lite"/>
    </source>
</evidence>
<dbReference type="InterPro" id="IPR038718">
    <property type="entry name" value="SNF2-like_sf"/>
</dbReference>
<dbReference type="PANTHER" id="PTHR45626:SF51">
    <property type="entry name" value="SNF2-RELATED DOMAIN-CONTAINING PROTEIN"/>
    <property type="match status" value="1"/>
</dbReference>
<feature type="region of interest" description="Disordered" evidence="5">
    <location>
        <begin position="811"/>
        <end position="842"/>
    </location>
</feature>
<protein>
    <submittedName>
        <fullName evidence="7">SNF2-related domain-containing protein</fullName>
    </submittedName>
</protein>
<organism evidence="7 8">
    <name type="scientific">Tieghemostelium lacteum</name>
    <name type="common">Slime mold</name>
    <name type="synonym">Dictyostelium lacteum</name>
    <dbReference type="NCBI Taxonomy" id="361077"/>
    <lineage>
        <taxon>Eukaryota</taxon>
        <taxon>Amoebozoa</taxon>
        <taxon>Evosea</taxon>
        <taxon>Eumycetozoa</taxon>
        <taxon>Dictyostelia</taxon>
        <taxon>Dictyosteliales</taxon>
        <taxon>Raperosteliaceae</taxon>
        <taxon>Tieghemostelium</taxon>
    </lineage>
</organism>
<dbReference type="InterPro" id="IPR014001">
    <property type="entry name" value="Helicase_ATP-bd"/>
</dbReference>
<evidence type="ECO:0000259" key="6">
    <source>
        <dbReference type="PROSITE" id="PS50222"/>
    </source>
</evidence>
<accession>A0A151Z8R7</accession>
<dbReference type="InterPro" id="IPR018247">
    <property type="entry name" value="EF_Hand_1_Ca_BS"/>
</dbReference>
<dbReference type="EMBL" id="LODT01000037">
    <property type="protein sequence ID" value="KYQ90362.1"/>
    <property type="molecule type" value="Genomic_DNA"/>
</dbReference>
<evidence type="ECO:0000313" key="8">
    <source>
        <dbReference type="Proteomes" id="UP000076078"/>
    </source>
</evidence>
<keyword evidence="1" id="KW-0547">Nucleotide-binding</keyword>
<dbReference type="SUPFAM" id="SSF52540">
    <property type="entry name" value="P-loop containing nucleoside triphosphate hydrolases"/>
    <property type="match status" value="1"/>
</dbReference>
<dbReference type="PROSITE" id="PS00018">
    <property type="entry name" value="EF_HAND_1"/>
    <property type="match status" value="1"/>
</dbReference>
<dbReference type="InterPro" id="IPR027417">
    <property type="entry name" value="P-loop_NTPase"/>
</dbReference>
<feature type="region of interest" description="Disordered" evidence="5">
    <location>
        <begin position="162"/>
        <end position="189"/>
    </location>
</feature>
<dbReference type="AlphaFoldDB" id="A0A151Z8R7"/>
<evidence type="ECO:0000256" key="1">
    <source>
        <dbReference type="ARBA" id="ARBA00022741"/>
    </source>
</evidence>
<dbReference type="GO" id="GO:0005524">
    <property type="term" value="F:ATP binding"/>
    <property type="evidence" value="ECO:0007669"/>
    <property type="project" value="UniProtKB-KW"/>
</dbReference>
<feature type="compositionally biased region" description="Low complexity" evidence="5">
    <location>
        <begin position="176"/>
        <end position="185"/>
    </location>
</feature>
<dbReference type="GO" id="GO:0005634">
    <property type="term" value="C:nucleus"/>
    <property type="evidence" value="ECO:0007669"/>
    <property type="project" value="TreeGrafter"/>
</dbReference>
<dbReference type="Pfam" id="PF00176">
    <property type="entry name" value="SNF2-rel_dom"/>
    <property type="match status" value="1"/>
</dbReference>
<evidence type="ECO:0000313" key="7">
    <source>
        <dbReference type="EMBL" id="KYQ90362.1"/>
    </source>
</evidence>
<gene>
    <name evidence="7" type="ORF">DLAC_08978</name>
</gene>
<reference evidence="7 8" key="1">
    <citation type="submission" date="2015-12" db="EMBL/GenBank/DDBJ databases">
        <title>Dictyostelia acquired genes for synthesis and detection of signals that induce cell-type specialization by lateral gene transfer from prokaryotes.</title>
        <authorList>
            <person name="Gloeckner G."/>
            <person name="Schaap P."/>
        </authorList>
    </citation>
    <scope>NUCLEOTIDE SEQUENCE [LARGE SCALE GENOMIC DNA]</scope>
    <source>
        <strain evidence="7 8">TK</strain>
    </source>
</reference>
<keyword evidence="2" id="KW-0378">Hydrolase</keyword>
<comment type="caution">
    <text evidence="7">The sequence shown here is derived from an EMBL/GenBank/DDBJ whole genome shotgun (WGS) entry which is preliminary data.</text>
</comment>
<sequence length="842" mass="96301">MIEISNNNCHTVPNDNDCKIEWKDKLLFYHNALMNLPESFLFHNNSIVVPTNWFTSNSKSMNTSTVKKYFNFKTTTPKKTTATSLHGNSNGNQSIKYINNATSLTLIRDSIESHQYYKNVDEYFQSLTTLIKGIESSDIDSLVYRVTQKLLDKLQHDKPRLSTTLDSSLKKRKSSMSDSDSNTSIDSDRKTKSLKLTSKELANNQMLDKFKNLSEQDKNLFSFDFILENIKEPLYVDNSQPVPFMHRDMKLFQYQRNSLEKMMKLERGEFGSIKGGILCEPMGTGKTIICISLILSTLGSHSVPDKSWKLKYLKPKKPTAEQASRALVQVPDIEMEDIQLPKVSTLVKMSSKLIKKIGVPYKTLGLNRDVENAIDDVPNLVGSIYKSTAGSRSISILKRKLICCPTTLIIVPKSIFNQWKYELLYHQKIRFLSVDGTDSLNGFPLARKIIKYDVLLVPQHRISVDRKLKVQDGFVEVGDKVTDIHPLLQIHFRRIIVDEGHVVGNTTNLTQYCHMISGESKFICSGTPLGGSTLLFSELTNVKSLVKFLEISPYNDPKHWNSQISRPIKDFKRSGVDKLLEVFSNYGIRTPMSRILNEVELVPPNISVVQLNLHEDQILTYNVIIALVQTNLLTSQYEGVDSLFSSQNHKHVMDAFRNLKQACFYYEDAPESLRIDCREAIINSLLKPDSVVPVHDKLSLLKIYRFLELVSEKLLIKMELHRKETQIQHKLKQIFDRYDLNKDQQLTPEEFQSILTYLNIVDANHNITSPTISFLEFQNLIQSNQSYKDIIYNFNIEPPTIQDVNNISIDTNTNNNNNNNVNTTTTTKKSPKSSPKKTKQKN</sequence>